<keyword evidence="3" id="KW-0862">Zinc</keyword>
<accession>A0A813QE50</accession>
<dbReference type="EMBL" id="CAJOAX010001225">
    <property type="protein sequence ID" value="CAF3697039.1"/>
    <property type="molecule type" value="Genomic_DNA"/>
</dbReference>
<dbReference type="GO" id="GO:0006511">
    <property type="term" value="P:ubiquitin-dependent protein catabolic process"/>
    <property type="evidence" value="ECO:0007669"/>
    <property type="project" value="TreeGrafter"/>
</dbReference>
<reference evidence="6" key="1">
    <citation type="submission" date="2021-02" db="EMBL/GenBank/DDBJ databases">
        <authorList>
            <person name="Nowell W R."/>
        </authorList>
    </citation>
    <scope>NUCLEOTIDE SEQUENCE</scope>
</reference>
<dbReference type="SUPFAM" id="SSF57850">
    <property type="entry name" value="RING/U-box"/>
    <property type="match status" value="1"/>
</dbReference>
<evidence type="ECO:0000313" key="8">
    <source>
        <dbReference type="Proteomes" id="UP000663882"/>
    </source>
</evidence>
<evidence type="ECO:0000256" key="4">
    <source>
        <dbReference type="PROSITE-ProRule" id="PRU00175"/>
    </source>
</evidence>
<evidence type="ECO:0000313" key="6">
    <source>
        <dbReference type="EMBL" id="CAF0765749.1"/>
    </source>
</evidence>
<name>A0A813QE50_9BILA</name>
<organism evidence="6 8">
    <name type="scientific">Rotaria sordida</name>
    <dbReference type="NCBI Taxonomy" id="392033"/>
    <lineage>
        <taxon>Eukaryota</taxon>
        <taxon>Metazoa</taxon>
        <taxon>Spiralia</taxon>
        <taxon>Gnathifera</taxon>
        <taxon>Rotifera</taxon>
        <taxon>Eurotatoria</taxon>
        <taxon>Bdelloidea</taxon>
        <taxon>Philodinida</taxon>
        <taxon>Philodinidae</taxon>
        <taxon>Rotaria</taxon>
    </lineage>
</organism>
<evidence type="ECO:0000259" key="5">
    <source>
        <dbReference type="PROSITE" id="PS50089"/>
    </source>
</evidence>
<dbReference type="Proteomes" id="UP000663882">
    <property type="component" value="Unassembled WGS sequence"/>
</dbReference>
<dbReference type="GO" id="GO:0000209">
    <property type="term" value="P:protein polyubiquitination"/>
    <property type="evidence" value="ECO:0007669"/>
    <property type="project" value="TreeGrafter"/>
</dbReference>
<protein>
    <recommendedName>
        <fullName evidence="5">RING-type domain-containing protein</fullName>
    </recommendedName>
</protein>
<keyword evidence="2 4" id="KW-0863">Zinc-finger</keyword>
<evidence type="ECO:0000313" key="7">
    <source>
        <dbReference type="EMBL" id="CAF3697039.1"/>
    </source>
</evidence>
<dbReference type="AlphaFoldDB" id="A0A813QE50"/>
<keyword evidence="1" id="KW-0479">Metal-binding</keyword>
<comment type="caution">
    <text evidence="6">The sequence shown here is derived from an EMBL/GenBank/DDBJ whole genome shotgun (WGS) entry which is preliminary data.</text>
</comment>
<dbReference type="InterPro" id="IPR051438">
    <property type="entry name" value="RNF_E3_ubiq-protein_ligase"/>
</dbReference>
<dbReference type="OrthoDB" id="654191at2759"/>
<dbReference type="SMART" id="SM00184">
    <property type="entry name" value="RING"/>
    <property type="match status" value="1"/>
</dbReference>
<dbReference type="InterPro" id="IPR001841">
    <property type="entry name" value="Znf_RING"/>
</dbReference>
<evidence type="ECO:0000256" key="1">
    <source>
        <dbReference type="ARBA" id="ARBA00022723"/>
    </source>
</evidence>
<dbReference type="Pfam" id="PF13923">
    <property type="entry name" value="zf-C3HC4_2"/>
    <property type="match status" value="1"/>
</dbReference>
<dbReference type="PROSITE" id="PS50089">
    <property type="entry name" value="ZF_RING_2"/>
    <property type="match status" value="1"/>
</dbReference>
<dbReference type="PANTHER" id="PTHR46016">
    <property type="entry name" value="ZINC FINGER, RING/FYVE/PHD-TYPE"/>
    <property type="match status" value="1"/>
</dbReference>
<proteinExistence type="predicted"/>
<gene>
    <name evidence="7" type="ORF">OTI717_LOCUS12272</name>
    <name evidence="6" type="ORF">RFH988_LOCUS2084</name>
</gene>
<dbReference type="GO" id="GO:0061630">
    <property type="term" value="F:ubiquitin protein ligase activity"/>
    <property type="evidence" value="ECO:0007669"/>
    <property type="project" value="TreeGrafter"/>
</dbReference>
<feature type="domain" description="RING-type" evidence="5">
    <location>
        <begin position="21"/>
        <end position="60"/>
    </location>
</feature>
<dbReference type="Gene3D" id="3.30.40.10">
    <property type="entry name" value="Zinc/RING finger domain, C3HC4 (zinc finger)"/>
    <property type="match status" value="2"/>
</dbReference>
<dbReference type="PANTHER" id="PTHR46016:SF1">
    <property type="entry name" value="RING-TYPE DOMAIN-CONTAINING PROTEIN"/>
    <property type="match status" value="1"/>
</dbReference>
<dbReference type="SUPFAM" id="SSF49599">
    <property type="entry name" value="TRAF domain-like"/>
    <property type="match status" value="1"/>
</dbReference>
<dbReference type="Proteomes" id="UP000663823">
    <property type="component" value="Unassembled WGS sequence"/>
</dbReference>
<sequence>MATSDDYEYMNESSIHEDLLCPICTDPLEDPLCANQCGHTFCRKCITDTFRDMSRCPTCRHDLKLEDFHPVTIRPFLNQLNQLLVKCKWCSQINIQRGNFKDHMINCEERRVSCPAAHLKCDWKGQHDKMHDHVSKCPLIKVQPIIDELNASVKQQSEQIHFLYTILEKTSKSHIQACQERYKARGVARCDMCGESFTFNEHIRRLHYCPNTDFCSDCVKKYFP</sequence>
<dbReference type="InterPro" id="IPR017907">
    <property type="entry name" value="Znf_RING_CS"/>
</dbReference>
<dbReference type="GO" id="GO:0008270">
    <property type="term" value="F:zinc ion binding"/>
    <property type="evidence" value="ECO:0007669"/>
    <property type="project" value="UniProtKB-KW"/>
</dbReference>
<dbReference type="InterPro" id="IPR013083">
    <property type="entry name" value="Znf_RING/FYVE/PHD"/>
</dbReference>
<dbReference type="PROSITE" id="PS00518">
    <property type="entry name" value="ZF_RING_1"/>
    <property type="match status" value="1"/>
</dbReference>
<evidence type="ECO:0000256" key="2">
    <source>
        <dbReference type="ARBA" id="ARBA00022771"/>
    </source>
</evidence>
<evidence type="ECO:0000256" key="3">
    <source>
        <dbReference type="ARBA" id="ARBA00022833"/>
    </source>
</evidence>
<dbReference type="EMBL" id="CAJNOO010000043">
    <property type="protein sequence ID" value="CAF0765749.1"/>
    <property type="molecule type" value="Genomic_DNA"/>
</dbReference>